<dbReference type="OrthoDB" id="1938149at2759"/>
<accession>A0A830B1Q7</accession>
<dbReference type="AlphaFoldDB" id="A0A830B1Q7"/>
<reference evidence="2" key="1">
    <citation type="submission" date="2020-07" db="EMBL/GenBank/DDBJ databases">
        <title>Ethylene signaling mediates host invasion by parasitic plants.</title>
        <authorList>
            <person name="Yoshida S."/>
        </authorList>
    </citation>
    <scope>NUCLEOTIDE SEQUENCE</scope>
    <source>
        <strain evidence="2">Okayama</strain>
    </source>
</reference>
<organism evidence="2 3">
    <name type="scientific">Phtheirospermum japonicum</name>
    <dbReference type="NCBI Taxonomy" id="374723"/>
    <lineage>
        <taxon>Eukaryota</taxon>
        <taxon>Viridiplantae</taxon>
        <taxon>Streptophyta</taxon>
        <taxon>Embryophyta</taxon>
        <taxon>Tracheophyta</taxon>
        <taxon>Spermatophyta</taxon>
        <taxon>Magnoliopsida</taxon>
        <taxon>eudicotyledons</taxon>
        <taxon>Gunneridae</taxon>
        <taxon>Pentapetalae</taxon>
        <taxon>asterids</taxon>
        <taxon>lamiids</taxon>
        <taxon>Lamiales</taxon>
        <taxon>Orobanchaceae</taxon>
        <taxon>Orobanchaceae incertae sedis</taxon>
        <taxon>Phtheirospermum</taxon>
    </lineage>
</organism>
<evidence type="ECO:0000256" key="1">
    <source>
        <dbReference type="SAM" id="MobiDB-lite"/>
    </source>
</evidence>
<gene>
    <name evidence="2" type="ORF">PHJA_000082700</name>
</gene>
<name>A0A830B1Q7_9LAMI</name>
<feature type="region of interest" description="Disordered" evidence="1">
    <location>
        <begin position="53"/>
        <end position="79"/>
    </location>
</feature>
<dbReference type="EMBL" id="BMAC01000007">
    <property type="protein sequence ID" value="GFP79392.1"/>
    <property type="molecule type" value="Genomic_DNA"/>
</dbReference>
<sequence length="79" mass="8981">MVLLFLHQHFDHVSTYRLMNIRPPAPTIGYPIKPDPPAPIGFRFNRYKKIETNAFRPTNPGPSPGMGHDTPPGRSNHKH</sequence>
<protein>
    <submittedName>
        <fullName evidence="2">Uncharacterized protein</fullName>
    </submittedName>
</protein>
<evidence type="ECO:0000313" key="2">
    <source>
        <dbReference type="EMBL" id="GFP79392.1"/>
    </source>
</evidence>
<dbReference type="Proteomes" id="UP000653305">
    <property type="component" value="Unassembled WGS sequence"/>
</dbReference>
<comment type="caution">
    <text evidence="2">The sequence shown here is derived from an EMBL/GenBank/DDBJ whole genome shotgun (WGS) entry which is preliminary data.</text>
</comment>
<keyword evidence="3" id="KW-1185">Reference proteome</keyword>
<evidence type="ECO:0000313" key="3">
    <source>
        <dbReference type="Proteomes" id="UP000653305"/>
    </source>
</evidence>
<proteinExistence type="predicted"/>